<comment type="caution">
    <text evidence="1">The sequence shown here is derived from an EMBL/GenBank/DDBJ whole genome shotgun (WGS) entry which is preliminary data.</text>
</comment>
<dbReference type="GO" id="GO:0032259">
    <property type="term" value="P:methylation"/>
    <property type="evidence" value="ECO:0007669"/>
    <property type="project" value="UniProtKB-KW"/>
</dbReference>
<organism evidence="1 2">
    <name type="scientific">Sphingomonas crocodyli</name>
    <dbReference type="NCBI Taxonomy" id="1979270"/>
    <lineage>
        <taxon>Bacteria</taxon>
        <taxon>Pseudomonadati</taxon>
        <taxon>Pseudomonadota</taxon>
        <taxon>Alphaproteobacteria</taxon>
        <taxon>Sphingomonadales</taxon>
        <taxon>Sphingomonadaceae</taxon>
        <taxon>Sphingomonas</taxon>
    </lineage>
</organism>
<dbReference type="Proteomes" id="UP000282971">
    <property type="component" value="Unassembled WGS sequence"/>
</dbReference>
<accession>A0A437M904</accession>
<dbReference type="EMBL" id="SACN01000001">
    <property type="protein sequence ID" value="RVT94066.1"/>
    <property type="molecule type" value="Genomic_DNA"/>
</dbReference>
<evidence type="ECO:0000313" key="2">
    <source>
        <dbReference type="Proteomes" id="UP000282971"/>
    </source>
</evidence>
<proteinExistence type="predicted"/>
<protein>
    <submittedName>
        <fullName evidence="1">Class I SAM-dependent methyltransferase</fullName>
    </submittedName>
</protein>
<dbReference type="RefSeq" id="WP_127743237.1">
    <property type="nucleotide sequence ID" value="NZ_SACN01000001.1"/>
</dbReference>
<sequence length="341" mass="38943">MDLIAAATAAVERLPLPDPVTLGGVRFLVGNTGRRLAKLPSNDAEFARTMADYPIATHTDDANAQHYEVPAGFFDLCLGPRRKYSSCFYPSPTSTIAEAEVAALTQTVEHAKIEDGLDILELGCGWGSLSLYMAETFPNARITGVSNSHGQRQHIEKLAAAKGLTNLTIITCDMNDFQPEKRFDRVVSVEMFEHMSNWDALLGRVKRWVKPEGYLFIHIFTHDKSCYRFDHADKADWIAQHFFTGGVMPSHGLIRQYPQHFTVEEEWRWNGKHYERTAFDWLRRFDANIDKIRPILKDTYGKDANLWERRWRMFFLATAGLFGWQDGVPWAVSHYRLKPSA</sequence>
<dbReference type="AlphaFoldDB" id="A0A437M904"/>
<dbReference type="PANTHER" id="PTHR43832">
    <property type="match status" value="1"/>
</dbReference>
<dbReference type="GO" id="GO:0008168">
    <property type="term" value="F:methyltransferase activity"/>
    <property type="evidence" value="ECO:0007669"/>
    <property type="project" value="UniProtKB-KW"/>
</dbReference>
<keyword evidence="1" id="KW-0489">Methyltransferase</keyword>
<dbReference type="SUPFAM" id="SSF53335">
    <property type="entry name" value="S-adenosyl-L-methionine-dependent methyltransferases"/>
    <property type="match status" value="1"/>
</dbReference>
<dbReference type="InterPro" id="IPR029063">
    <property type="entry name" value="SAM-dependent_MTases_sf"/>
</dbReference>
<dbReference type="OrthoDB" id="9782855at2"/>
<dbReference type="FunFam" id="3.40.50.150:FF:000554">
    <property type="entry name" value="Cation-transporting ATPase"/>
    <property type="match status" value="1"/>
</dbReference>
<dbReference type="CDD" id="cd02440">
    <property type="entry name" value="AdoMet_MTases"/>
    <property type="match status" value="1"/>
</dbReference>
<dbReference type="Pfam" id="PF02353">
    <property type="entry name" value="CMAS"/>
    <property type="match status" value="1"/>
</dbReference>
<dbReference type="Gene3D" id="3.40.50.150">
    <property type="entry name" value="Vaccinia Virus protein VP39"/>
    <property type="match status" value="1"/>
</dbReference>
<dbReference type="PANTHER" id="PTHR43832:SF1">
    <property type="entry name" value="S-ADENOSYL-L-METHIONINE-DEPENDENT METHYLTRANSFERASES SUPERFAMILY PROTEIN"/>
    <property type="match status" value="1"/>
</dbReference>
<evidence type="ECO:0000313" key="1">
    <source>
        <dbReference type="EMBL" id="RVT94066.1"/>
    </source>
</evidence>
<keyword evidence="1" id="KW-0808">Transferase</keyword>
<gene>
    <name evidence="1" type="ORF">EOD43_09490</name>
</gene>
<name>A0A437M904_9SPHN</name>
<keyword evidence="2" id="KW-1185">Reference proteome</keyword>
<reference evidence="1 2" key="1">
    <citation type="submission" date="2019-01" db="EMBL/GenBank/DDBJ databases">
        <authorList>
            <person name="Chen W.-M."/>
        </authorList>
    </citation>
    <scope>NUCLEOTIDE SEQUENCE [LARGE SCALE GENOMIC DNA]</scope>
    <source>
        <strain evidence="1 2">CCP-7</strain>
    </source>
</reference>